<dbReference type="InterPro" id="IPR026590">
    <property type="entry name" value="Ssirtuin_cat_dom"/>
</dbReference>
<dbReference type="PANTHER" id="PTHR11085:SF4">
    <property type="entry name" value="NAD-DEPENDENT PROTEIN DEACYLASE"/>
    <property type="match status" value="1"/>
</dbReference>
<keyword evidence="7" id="KW-1185">Reference proteome</keyword>
<keyword evidence="4" id="KW-0479">Metal-binding</keyword>
<evidence type="ECO:0000256" key="4">
    <source>
        <dbReference type="PROSITE-ProRule" id="PRU00236"/>
    </source>
</evidence>
<dbReference type="GO" id="GO:0046872">
    <property type="term" value="F:metal ion binding"/>
    <property type="evidence" value="ECO:0007669"/>
    <property type="project" value="UniProtKB-KW"/>
</dbReference>
<dbReference type="InterPro" id="IPR026591">
    <property type="entry name" value="Sirtuin_cat_small_dom_sf"/>
</dbReference>
<dbReference type="InterPro" id="IPR029035">
    <property type="entry name" value="DHS-like_NAD/FAD-binding_dom"/>
</dbReference>
<dbReference type="GO" id="GO:0070403">
    <property type="term" value="F:NAD+ binding"/>
    <property type="evidence" value="ECO:0007669"/>
    <property type="project" value="InterPro"/>
</dbReference>
<keyword evidence="4" id="KW-0862">Zinc</keyword>
<comment type="caution">
    <text evidence="6">The sequence shown here is derived from an EMBL/GenBank/DDBJ whole genome shotgun (WGS) entry which is preliminary data.</text>
</comment>
<dbReference type="EC" id="2.3.1.286" evidence="1"/>
<dbReference type="PANTHER" id="PTHR11085">
    <property type="entry name" value="NAD-DEPENDENT PROTEIN DEACYLASE SIRTUIN-5, MITOCHONDRIAL-RELATED"/>
    <property type="match status" value="1"/>
</dbReference>
<feature type="active site" description="Proton acceptor" evidence="4">
    <location>
        <position position="125"/>
    </location>
</feature>
<feature type="binding site" evidence="4">
    <location>
        <position position="158"/>
    </location>
    <ligand>
        <name>Zn(2+)</name>
        <dbReference type="ChEBI" id="CHEBI:29105"/>
    </ligand>
</feature>
<gene>
    <name evidence="6" type="primary">cobB1</name>
    <name evidence="6" type="ORF">GCM10008179_05130</name>
</gene>
<accession>A0A9W6J075</accession>
<proteinExistence type="predicted"/>
<evidence type="ECO:0000259" key="5">
    <source>
        <dbReference type="PROSITE" id="PS50305"/>
    </source>
</evidence>
<keyword evidence="2" id="KW-0808">Transferase</keyword>
<sequence length="250" mass="26558">MERDDQRKIERLGTLLRSMRRGVAFTGAGLSTGSGIPDFRSPGGLWTRHRPIDFDSFLSSAESRREAWRRKFAIDDATNGAAPNAAHRAVARLVEQGGIATVVTQNIDGLHQASGVTGEKLIELHGNGTYATCLDCGARHELAEIRPGFEATGEPPACRICGGFVKSATISFGQPMPAEAMRRAQDAAREADVFLVLGSSLVVYPAAALPVSAKQAGAALVIANREPTDLDPIADLVLRTDLVALLAPFA</sequence>
<evidence type="ECO:0000313" key="7">
    <source>
        <dbReference type="Proteomes" id="UP001143372"/>
    </source>
</evidence>
<keyword evidence="3" id="KW-0520">NAD</keyword>
<reference evidence="6" key="1">
    <citation type="journal article" date="2014" name="Int. J. Syst. Evol. Microbiol.">
        <title>Complete genome sequence of Corynebacterium casei LMG S-19264T (=DSM 44701T), isolated from a smear-ripened cheese.</title>
        <authorList>
            <consortium name="US DOE Joint Genome Institute (JGI-PGF)"/>
            <person name="Walter F."/>
            <person name="Albersmeier A."/>
            <person name="Kalinowski J."/>
            <person name="Ruckert C."/>
        </authorList>
    </citation>
    <scope>NUCLEOTIDE SEQUENCE</scope>
    <source>
        <strain evidence="6">VKM B-2347</strain>
    </source>
</reference>
<feature type="binding site" evidence="4">
    <location>
        <position position="161"/>
    </location>
    <ligand>
        <name>Zn(2+)</name>
        <dbReference type="ChEBI" id="CHEBI:29105"/>
    </ligand>
</feature>
<protein>
    <recommendedName>
        <fullName evidence="1">protein acetyllysine N-acetyltransferase</fullName>
        <ecNumber evidence="1">2.3.1.286</ecNumber>
    </recommendedName>
</protein>
<evidence type="ECO:0000313" key="6">
    <source>
        <dbReference type="EMBL" id="GLK66875.1"/>
    </source>
</evidence>
<dbReference type="SUPFAM" id="SSF52467">
    <property type="entry name" value="DHS-like NAD/FAD-binding domain"/>
    <property type="match status" value="1"/>
</dbReference>
<evidence type="ECO:0000256" key="2">
    <source>
        <dbReference type="ARBA" id="ARBA00022679"/>
    </source>
</evidence>
<dbReference type="Gene3D" id="3.30.1600.10">
    <property type="entry name" value="SIR2/SIRT2 'Small Domain"/>
    <property type="match status" value="1"/>
</dbReference>
<dbReference type="RefSeq" id="WP_271167133.1">
    <property type="nucleotide sequence ID" value="NZ_BSFI01000002.1"/>
</dbReference>
<evidence type="ECO:0000256" key="3">
    <source>
        <dbReference type="ARBA" id="ARBA00023027"/>
    </source>
</evidence>
<dbReference type="EMBL" id="BSFI01000002">
    <property type="protein sequence ID" value="GLK66875.1"/>
    <property type="molecule type" value="Genomic_DNA"/>
</dbReference>
<reference evidence="6" key="2">
    <citation type="submission" date="2023-01" db="EMBL/GenBank/DDBJ databases">
        <authorList>
            <person name="Sun Q."/>
            <person name="Evtushenko L."/>
        </authorList>
    </citation>
    <scope>NUCLEOTIDE SEQUENCE</scope>
    <source>
        <strain evidence="6">VKM B-2347</strain>
    </source>
</reference>
<dbReference type="InterPro" id="IPR050134">
    <property type="entry name" value="NAD-dep_sirtuin_deacylases"/>
</dbReference>
<feature type="binding site" evidence="4">
    <location>
        <position position="133"/>
    </location>
    <ligand>
        <name>Zn(2+)</name>
        <dbReference type="ChEBI" id="CHEBI:29105"/>
    </ligand>
</feature>
<organism evidence="6 7">
    <name type="scientific">Hansschlegelia plantiphila</name>
    <dbReference type="NCBI Taxonomy" id="374655"/>
    <lineage>
        <taxon>Bacteria</taxon>
        <taxon>Pseudomonadati</taxon>
        <taxon>Pseudomonadota</taxon>
        <taxon>Alphaproteobacteria</taxon>
        <taxon>Hyphomicrobiales</taxon>
        <taxon>Methylopilaceae</taxon>
        <taxon>Hansschlegelia</taxon>
    </lineage>
</organism>
<feature type="binding site" evidence="4">
    <location>
        <position position="136"/>
    </location>
    <ligand>
        <name>Zn(2+)</name>
        <dbReference type="ChEBI" id="CHEBI:29105"/>
    </ligand>
</feature>
<dbReference type="GO" id="GO:0017136">
    <property type="term" value="F:histone deacetylase activity, NAD-dependent"/>
    <property type="evidence" value="ECO:0007669"/>
    <property type="project" value="TreeGrafter"/>
</dbReference>
<dbReference type="AlphaFoldDB" id="A0A9W6J075"/>
<dbReference type="PROSITE" id="PS50305">
    <property type="entry name" value="SIRTUIN"/>
    <property type="match status" value="1"/>
</dbReference>
<evidence type="ECO:0000256" key="1">
    <source>
        <dbReference type="ARBA" id="ARBA00012928"/>
    </source>
</evidence>
<dbReference type="InterPro" id="IPR003000">
    <property type="entry name" value="Sirtuin"/>
</dbReference>
<feature type="domain" description="Deacetylase sirtuin-type" evidence="5">
    <location>
        <begin position="2"/>
        <end position="250"/>
    </location>
</feature>
<dbReference type="Proteomes" id="UP001143372">
    <property type="component" value="Unassembled WGS sequence"/>
</dbReference>
<dbReference type="Pfam" id="PF02146">
    <property type="entry name" value="SIR2"/>
    <property type="match status" value="1"/>
</dbReference>
<dbReference type="Gene3D" id="3.40.50.1220">
    <property type="entry name" value="TPP-binding domain"/>
    <property type="match status" value="1"/>
</dbReference>
<name>A0A9W6J075_9HYPH</name>